<sequence>IYIMDSSGGGKISAEMLSEKGIKAVIYESEMSHLASEVFESYGIPKIHASEVEIMTSDEIAVVNSKSFEKTYERRLKELKERNLERLEKLFEDYKMRRLT</sequence>
<accession>A0A497EIZ8</accession>
<comment type="caution">
    <text evidence="2">The sequence shown here is derived from an EMBL/GenBank/DDBJ whole genome shotgun (WGS) entry which is preliminary data.</text>
</comment>
<keyword evidence="1" id="KW-0175">Coiled coil</keyword>
<organism evidence="2 3">
    <name type="scientific">Thermoproteota archaeon</name>
    <dbReference type="NCBI Taxonomy" id="2056631"/>
    <lineage>
        <taxon>Archaea</taxon>
        <taxon>Thermoproteota</taxon>
    </lineage>
</organism>
<dbReference type="PANTHER" id="PTHR40707">
    <property type="entry name" value="POSSIBLE NUCLEASE OF RNASE H FOLD, RUVC/YQGF FAMILY"/>
    <property type="match status" value="1"/>
</dbReference>
<proteinExistence type="predicted"/>
<evidence type="ECO:0000313" key="3">
    <source>
        <dbReference type="Proteomes" id="UP000278475"/>
    </source>
</evidence>
<feature type="non-terminal residue" evidence="2">
    <location>
        <position position="1"/>
    </location>
</feature>
<name>A0A497EIZ8_9CREN</name>
<dbReference type="AlphaFoldDB" id="A0A497EIZ8"/>
<dbReference type="EMBL" id="QMQV01000261">
    <property type="protein sequence ID" value="RLE45393.1"/>
    <property type="molecule type" value="Genomic_DNA"/>
</dbReference>
<dbReference type="InterPro" id="IPR007408">
    <property type="entry name" value="DUF460"/>
</dbReference>
<feature type="coiled-coil region" evidence="1">
    <location>
        <begin position="69"/>
        <end position="97"/>
    </location>
</feature>
<reference evidence="2 3" key="1">
    <citation type="submission" date="2018-06" db="EMBL/GenBank/DDBJ databases">
        <title>Extensive metabolic versatility and redundancy in microbially diverse, dynamic hydrothermal sediments.</title>
        <authorList>
            <person name="Dombrowski N."/>
            <person name="Teske A."/>
            <person name="Baker B.J."/>
        </authorList>
    </citation>
    <scope>NUCLEOTIDE SEQUENCE [LARGE SCALE GENOMIC DNA]</scope>
    <source>
        <strain evidence="2">B66_G16</strain>
    </source>
</reference>
<dbReference type="PANTHER" id="PTHR40707:SF1">
    <property type="entry name" value="DUF460 DOMAIN-CONTAINING PROTEIN"/>
    <property type="match status" value="1"/>
</dbReference>
<gene>
    <name evidence="2" type="ORF">DRJ31_11335</name>
</gene>
<evidence type="ECO:0000256" key="1">
    <source>
        <dbReference type="SAM" id="Coils"/>
    </source>
</evidence>
<protein>
    <submittedName>
        <fullName evidence="2">DUF460 domain-containing protein</fullName>
    </submittedName>
</protein>
<evidence type="ECO:0000313" key="2">
    <source>
        <dbReference type="EMBL" id="RLE45393.1"/>
    </source>
</evidence>
<dbReference type="Proteomes" id="UP000278475">
    <property type="component" value="Unassembled WGS sequence"/>
</dbReference>